<dbReference type="HOGENOM" id="CLU_010974_4_2_1"/>
<dbReference type="OMA" id="NANKFLH"/>
<reference evidence="1" key="1">
    <citation type="journal article" date="2011" name="Proc. Natl. Acad. Sci. U.S.A.">
        <title>The genome of the fire ant Solenopsis invicta.</title>
        <authorList>
            <person name="Wurm Y."/>
            <person name="Wang J."/>
            <person name="Riba-Grognuz O."/>
            <person name="Corona M."/>
            <person name="Nygaard S."/>
            <person name="Hunt B.G."/>
            <person name="Ingram K.K."/>
            <person name="Falquet L."/>
            <person name="Nipitwattanaphon M."/>
            <person name="Gotzek D."/>
            <person name="Dijkstra M.B."/>
            <person name="Oettler J."/>
            <person name="Comtesse F."/>
            <person name="Shih C.J."/>
            <person name="Wu W.J."/>
            <person name="Yang C.C."/>
            <person name="Thomas J."/>
            <person name="Beaudoing E."/>
            <person name="Pradervand S."/>
            <person name="Flegel V."/>
            <person name="Cook E.D."/>
            <person name="Fabbretti R."/>
            <person name="Stockinger H."/>
            <person name="Long L."/>
            <person name="Farmerie W.G."/>
            <person name="Oakey J."/>
            <person name="Boomsma J.J."/>
            <person name="Pamilo P."/>
            <person name="Yi S.V."/>
            <person name="Heinze J."/>
            <person name="Goodisman M.A."/>
            <person name="Farinelli L."/>
            <person name="Harshman K."/>
            <person name="Hulo N."/>
            <person name="Cerutti L."/>
            <person name="Xenarios I."/>
            <person name="Shoemaker D."/>
            <person name="Keller L."/>
        </authorList>
    </citation>
    <scope>NUCLEOTIDE SEQUENCE [LARGE SCALE GENOMIC DNA]</scope>
</reference>
<protein>
    <submittedName>
        <fullName evidence="1">Uncharacterized protein</fullName>
    </submittedName>
</protein>
<gene>
    <name evidence="1" type="ORF">SINV_11201</name>
</gene>
<evidence type="ECO:0000313" key="1">
    <source>
        <dbReference type="EMBL" id="EFZ22020.1"/>
    </source>
</evidence>
<sequence length="142" mass="17081">MKNGKRLFFSWLALSTHESTEEDFRQYDYGIDENYRRYKRKTPPKYDLKKITAPIVMFYAENDFFVQEQIYFLLFVGLNSLVIKNVHELSKRLPNVVLTEKVPYKLFNHIDFTWAIDAKTLLFDRVLELIQKFETNKNISIK</sequence>
<dbReference type="PANTHER" id="PTHR11005">
    <property type="entry name" value="LYSOSOMAL ACID LIPASE-RELATED"/>
    <property type="match status" value="1"/>
</dbReference>
<dbReference type="AlphaFoldDB" id="E9IBN3"/>
<accession>E9IBN3</accession>
<dbReference type="EMBL" id="GL762133">
    <property type="protein sequence ID" value="EFZ22020.1"/>
    <property type="molecule type" value="Genomic_DNA"/>
</dbReference>
<dbReference type="SUPFAM" id="SSF53474">
    <property type="entry name" value="alpha/beta-Hydrolases"/>
    <property type="match status" value="1"/>
</dbReference>
<proteinExistence type="predicted"/>
<dbReference type="Gene3D" id="3.40.50.1820">
    <property type="entry name" value="alpha/beta hydrolase"/>
    <property type="match status" value="1"/>
</dbReference>
<feature type="non-terminal residue" evidence="1">
    <location>
        <position position="142"/>
    </location>
</feature>
<organism>
    <name type="scientific">Solenopsis invicta</name>
    <name type="common">Red imported fire ant</name>
    <name type="synonym">Solenopsis wagneri</name>
    <dbReference type="NCBI Taxonomy" id="13686"/>
    <lineage>
        <taxon>Eukaryota</taxon>
        <taxon>Metazoa</taxon>
        <taxon>Ecdysozoa</taxon>
        <taxon>Arthropoda</taxon>
        <taxon>Hexapoda</taxon>
        <taxon>Insecta</taxon>
        <taxon>Pterygota</taxon>
        <taxon>Neoptera</taxon>
        <taxon>Endopterygota</taxon>
        <taxon>Hymenoptera</taxon>
        <taxon>Apocrita</taxon>
        <taxon>Aculeata</taxon>
        <taxon>Formicoidea</taxon>
        <taxon>Formicidae</taxon>
        <taxon>Myrmicinae</taxon>
        <taxon>Solenopsis</taxon>
    </lineage>
</organism>
<name>E9IBN3_SOLIN</name>
<dbReference type="InterPro" id="IPR029058">
    <property type="entry name" value="AB_hydrolase_fold"/>
</dbReference>